<reference evidence="1 2" key="1">
    <citation type="submission" date="2015-02" db="EMBL/GenBank/DDBJ databases">
        <title>Draft genome sequence of Kitasatospora griseola MF730-N6, a bafilomycin, terpentecin and satosporin producer.</title>
        <authorList>
            <person name="Arens J.C."/>
            <person name="Haltli B."/>
            <person name="Kerr R.G."/>
        </authorList>
    </citation>
    <scope>NUCLEOTIDE SEQUENCE [LARGE SCALE GENOMIC DNA]</scope>
    <source>
        <strain evidence="1 2">MF730-N6</strain>
    </source>
</reference>
<comment type="caution">
    <text evidence="1">The sequence shown here is derived from an EMBL/GenBank/DDBJ whole genome shotgun (WGS) entry which is preliminary data.</text>
</comment>
<accession>A0A0D0N7Z3</accession>
<dbReference type="AlphaFoldDB" id="A0A0D0N7Z3"/>
<protein>
    <submittedName>
        <fullName evidence="1">Uncharacterized protein</fullName>
    </submittedName>
</protein>
<evidence type="ECO:0000313" key="1">
    <source>
        <dbReference type="EMBL" id="KIQ64260.1"/>
    </source>
</evidence>
<keyword evidence="2" id="KW-1185">Reference proteome</keyword>
<dbReference type="Proteomes" id="UP000032066">
    <property type="component" value="Unassembled WGS sequence"/>
</dbReference>
<evidence type="ECO:0000313" key="2">
    <source>
        <dbReference type="Proteomes" id="UP000032066"/>
    </source>
</evidence>
<sequence>MALALRDRADEGRERDLGWVDAFDQLCAWLRDMRPYHGQHANSWKAAIAEFEHAADGLPTGVRAALGAPLAELLVALERLPAQHADVRAGAVALAGELEAQAASGRLLDAAWADVVECVRSAATSTELAARVRTLRTLLRRSDRDAEGLFQAMVGVLYDQRSSIAGALGYLGEPGSPACDLDRVRGRAEPAGWPHHERADLCLRLLQAPPRAAHHIVWHAFDNARIEAMAQEFGSVTLYHRDWLHSCITEDGPHRNDLPAEISSPDAWFPADMLPEGKDVVLARVDLGVRARADAPADSRLHAISLITAASFPDVQHGWQMFDGYIHFGDGLRADEFFRRPDEDHAQRAPFGYLDATARRLSELAPRVAPLLPGAGPDLATVIDAIGWWKSTAVQPAHPAVVLDVRILEIISAATSETSWYRFLDDHYKDTWIKNQIADCLVTVAWRALDNRSQLDPETAERIEQVRRTLVVHRAGNGFQVDLPRVIASLPFLTSTYPDHTANRRRALTLARRLEHGSSMAQWHTTLEGSWSRALNRLRSVRNSIAHGGPHTPAAVAAAAPFAHSLAGCALLDSLASLLEGRQQGSEHEARRIQSAEWVALWLSGTSAVEAFAATPAQPR</sequence>
<dbReference type="EMBL" id="JXZB01000003">
    <property type="protein sequence ID" value="KIQ64260.1"/>
    <property type="molecule type" value="Genomic_DNA"/>
</dbReference>
<proteinExistence type="predicted"/>
<dbReference type="PATRIC" id="fig|2064.6.peg.4113"/>
<organism evidence="1 2">
    <name type="scientific">Kitasatospora griseola</name>
    <name type="common">Streptomyces griseolosporeus</name>
    <dbReference type="NCBI Taxonomy" id="2064"/>
    <lineage>
        <taxon>Bacteria</taxon>
        <taxon>Bacillati</taxon>
        <taxon>Actinomycetota</taxon>
        <taxon>Actinomycetes</taxon>
        <taxon>Kitasatosporales</taxon>
        <taxon>Streptomycetaceae</taxon>
        <taxon>Kitasatospora</taxon>
    </lineage>
</organism>
<gene>
    <name evidence="1" type="ORF">TR51_19115</name>
</gene>
<name>A0A0D0N7Z3_KITGR</name>